<dbReference type="EMBL" id="JABANO010034054">
    <property type="protein sequence ID" value="KAF4705785.1"/>
    <property type="molecule type" value="Genomic_DNA"/>
</dbReference>
<feature type="compositionally biased region" description="Basic residues" evidence="1">
    <location>
        <begin position="62"/>
        <end position="74"/>
    </location>
</feature>
<accession>A0A7J6NJT3</accession>
<dbReference type="AlphaFoldDB" id="A0A7J6NJT3"/>
<dbReference type="Proteomes" id="UP000541610">
    <property type="component" value="Unassembled WGS sequence"/>
</dbReference>
<comment type="caution">
    <text evidence="2">The sequence shown here is derived from an EMBL/GenBank/DDBJ whole genome shotgun (WGS) entry which is preliminary data.</text>
</comment>
<evidence type="ECO:0000313" key="4">
    <source>
        <dbReference type="Proteomes" id="UP000541610"/>
    </source>
</evidence>
<evidence type="ECO:0000313" key="2">
    <source>
        <dbReference type="EMBL" id="KAF4683936.1"/>
    </source>
</evidence>
<reference evidence="4 5" key="1">
    <citation type="submission" date="2020-04" db="EMBL/GenBank/DDBJ databases">
        <title>Perkinsus olseni comparative genomics.</title>
        <authorList>
            <person name="Bogema D.R."/>
        </authorList>
    </citation>
    <scope>NUCLEOTIDE SEQUENCE [LARGE SCALE GENOMIC DNA]</scope>
    <source>
        <strain evidence="2">00978-12</strain>
        <strain evidence="3 5">ATCC PRA-207</strain>
    </source>
</reference>
<dbReference type="Proteomes" id="UP000553632">
    <property type="component" value="Unassembled WGS sequence"/>
</dbReference>
<gene>
    <name evidence="2" type="ORF">FOZ60_008406</name>
    <name evidence="3" type="ORF">FOZ63_028038</name>
</gene>
<evidence type="ECO:0000313" key="3">
    <source>
        <dbReference type="EMBL" id="KAF4705785.1"/>
    </source>
</evidence>
<proteinExistence type="predicted"/>
<protein>
    <submittedName>
        <fullName evidence="2">Uncharacterized protein</fullName>
    </submittedName>
</protein>
<sequence>MHLGQAALTDTEVWPTAMYQPDMSLMYPPSRQKWPIASKQDNRTITMATRVGGPPVYNLRATRPRSHRCGRTRL</sequence>
<organism evidence="2 4">
    <name type="scientific">Perkinsus olseni</name>
    <name type="common">Perkinsus atlanticus</name>
    <dbReference type="NCBI Taxonomy" id="32597"/>
    <lineage>
        <taxon>Eukaryota</taxon>
        <taxon>Sar</taxon>
        <taxon>Alveolata</taxon>
        <taxon>Perkinsozoa</taxon>
        <taxon>Perkinsea</taxon>
        <taxon>Perkinsida</taxon>
        <taxon>Perkinsidae</taxon>
        <taxon>Perkinsus</taxon>
    </lineage>
</organism>
<evidence type="ECO:0000313" key="5">
    <source>
        <dbReference type="Proteomes" id="UP000553632"/>
    </source>
</evidence>
<keyword evidence="5" id="KW-1185">Reference proteome</keyword>
<dbReference type="EMBL" id="JABANP010000337">
    <property type="protein sequence ID" value="KAF4683936.1"/>
    <property type="molecule type" value="Genomic_DNA"/>
</dbReference>
<feature type="region of interest" description="Disordered" evidence="1">
    <location>
        <begin position="49"/>
        <end position="74"/>
    </location>
</feature>
<evidence type="ECO:0000256" key="1">
    <source>
        <dbReference type="SAM" id="MobiDB-lite"/>
    </source>
</evidence>
<name>A0A7J6NJT3_PEROL</name>